<evidence type="ECO:0000313" key="2">
    <source>
        <dbReference type="Proteomes" id="UP001164746"/>
    </source>
</evidence>
<evidence type="ECO:0000313" key="1">
    <source>
        <dbReference type="EMBL" id="WAQ93648.1"/>
    </source>
</evidence>
<organism evidence="1 2">
    <name type="scientific">Mya arenaria</name>
    <name type="common">Soft-shell clam</name>
    <dbReference type="NCBI Taxonomy" id="6604"/>
    <lineage>
        <taxon>Eukaryota</taxon>
        <taxon>Metazoa</taxon>
        <taxon>Spiralia</taxon>
        <taxon>Lophotrochozoa</taxon>
        <taxon>Mollusca</taxon>
        <taxon>Bivalvia</taxon>
        <taxon>Autobranchia</taxon>
        <taxon>Heteroconchia</taxon>
        <taxon>Euheterodonta</taxon>
        <taxon>Imparidentia</taxon>
        <taxon>Neoheterodontei</taxon>
        <taxon>Myida</taxon>
        <taxon>Myoidea</taxon>
        <taxon>Myidae</taxon>
        <taxon>Mya</taxon>
    </lineage>
</organism>
<protein>
    <submittedName>
        <fullName evidence="1">Uncharacterized protein</fullName>
    </submittedName>
</protein>
<dbReference type="Proteomes" id="UP001164746">
    <property type="component" value="Chromosome 1"/>
</dbReference>
<reference evidence="1" key="1">
    <citation type="submission" date="2022-11" db="EMBL/GenBank/DDBJ databases">
        <title>Centuries of genome instability and evolution in soft-shell clam transmissible cancer (bioRxiv).</title>
        <authorList>
            <person name="Hart S.F.M."/>
            <person name="Yonemitsu M.A."/>
            <person name="Giersch R.M."/>
            <person name="Beal B.F."/>
            <person name="Arriagada G."/>
            <person name="Davis B.W."/>
            <person name="Ostrander E.A."/>
            <person name="Goff S.P."/>
            <person name="Metzger M.J."/>
        </authorList>
    </citation>
    <scope>NUCLEOTIDE SEQUENCE</scope>
    <source>
        <strain evidence="1">MELC-2E11</strain>
        <tissue evidence="1">Siphon/mantle</tissue>
    </source>
</reference>
<proteinExistence type="predicted"/>
<dbReference type="EMBL" id="CP111012">
    <property type="protein sequence ID" value="WAQ93648.1"/>
    <property type="molecule type" value="Genomic_DNA"/>
</dbReference>
<keyword evidence="2" id="KW-1185">Reference proteome</keyword>
<sequence length="166" mass="18914">MAIFNKGSKNGNLLASSDLRMIIFNKGSKNGKLLASNKRHSLRPQKSAEKSVNETESSWKSVRVLCLILTSKTAREINKTDNAEMLILPVKEGRAHLTAKGPMCCSRYSVTFHYVRPEDMYNFHHLLYHTESDPYDQISDTKSDPYDQISDTKNFIHKNNSTKFSI</sequence>
<accession>A0ABY7D8P1</accession>
<name>A0ABY7D8P1_MYAAR</name>
<gene>
    <name evidence="1" type="ORF">MAR_006119</name>
</gene>